<dbReference type="Proteomes" id="UP000019384">
    <property type="component" value="Unassembled WGS sequence"/>
</dbReference>
<proteinExistence type="predicted"/>
<dbReference type="GeneID" id="34519892"/>
<dbReference type="HOGENOM" id="CLU_1949136_0_0_1"/>
<keyword evidence="2" id="KW-1185">Reference proteome</keyword>
<organism evidence="1 2">
    <name type="scientific">Kuraishia capsulata CBS 1993</name>
    <dbReference type="NCBI Taxonomy" id="1382522"/>
    <lineage>
        <taxon>Eukaryota</taxon>
        <taxon>Fungi</taxon>
        <taxon>Dikarya</taxon>
        <taxon>Ascomycota</taxon>
        <taxon>Saccharomycotina</taxon>
        <taxon>Pichiomycetes</taxon>
        <taxon>Pichiales</taxon>
        <taxon>Pichiaceae</taxon>
        <taxon>Kuraishia</taxon>
    </lineage>
</organism>
<accession>W6MJR0</accession>
<protein>
    <submittedName>
        <fullName evidence="1">Uncharacterized protein</fullName>
    </submittedName>
</protein>
<gene>
    <name evidence="1" type="ORF">KUCA_T00002473001</name>
</gene>
<dbReference type="AlphaFoldDB" id="W6MJR0"/>
<dbReference type="EMBL" id="HG793127">
    <property type="protein sequence ID" value="CDK26501.1"/>
    <property type="molecule type" value="Genomic_DNA"/>
</dbReference>
<name>W6MJR0_9ASCO</name>
<dbReference type="RefSeq" id="XP_022458504.1">
    <property type="nucleotide sequence ID" value="XM_022602728.1"/>
</dbReference>
<sequence>MVFFSEGVDVTTPLEVCELSITIFLRGESRGFLRFGVALKPDGFGKARGIDLGVLDEVFAFDWSMLDKRAFKVWISTSDDFSLTVASANLILRFCSATVFVELDWESETGCFLTGFSNFSVSSARSIKR</sequence>
<reference evidence="1" key="2">
    <citation type="submission" date="2014-02" db="EMBL/GenBank/DDBJ databases">
        <title>Complete DNA sequence of /Kuraishia capsulata/ illustrates novel genomic features among budding yeasts (/Saccharomycotina/).</title>
        <authorList>
            <person name="Morales L."/>
            <person name="Noel B."/>
            <person name="Porcel B."/>
            <person name="Marcet-Houben M."/>
            <person name="Hullo M-F."/>
            <person name="Sacerdot C."/>
            <person name="Tekaia F."/>
            <person name="Leh-Louis V."/>
            <person name="Despons L."/>
            <person name="Khanna V."/>
            <person name="Aury J-M."/>
            <person name="Barbe V."/>
            <person name="Couloux A."/>
            <person name="Labadie K."/>
            <person name="Pelletier E."/>
            <person name="Souciet J-L."/>
            <person name="Boekhout T."/>
            <person name="Gabaldon T."/>
            <person name="Wincker P."/>
            <person name="Dujon B."/>
        </authorList>
    </citation>
    <scope>NUCLEOTIDE SEQUENCE</scope>
    <source>
        <strain evidence="1">CBS 1993</strain>
    </source>
</reference>
<evidence type="ECO:0000313" key="2">
    <source>
        <dbReference type="Proteomes" id="UP000019384"/>
    </source>
</evidence>
<reference evidence="1" key="1">
    <citation type="submission" date="2013-12" db="EMBL/GenBank/DDBJ databases">
        <authorList>
            <person name="Genoscope - CEA"/>
        </authorList>
    </citation>
    <scope>NUCLEOTIDE SEQUENCE</scope>
    <source>
        <strain evidence="1">CBS 1993</strain>
    </source>
</reference>
<evidence type="ECO:0000313" key="1">
    <source>
        <dbReference type="EMBL" id="CDK26501.1"/>
    </source>
</evidence>